<dbReference type="AlphaFoldDB" id="A0AAE3YWM5"/>
<sequence length="177" mass="19899">MGWIIASMGAVLLGVITNLVYDLIKRGSITLPSRLERRLLPAPARDHDPAAEGLIPLVTWSRDRRLTPDALVTTFAGRRDRPHLMSGTEWDAATAEFAAAGRAGRTAYLSALEVDTREHERAQRFRVSIAEGDYPEPGRTWRRWSRWRPGGRALSSDRRGRRPVPRSRPAAWRPRGA</sequence>
<evidence type="ECO:0000256" key="1">
    <source>
        <dbReference type="SAM" id="MobiDB-lite"/>
    </source>
</evidence>
<keyword evidence="2" id="KW-0472">Membrane</keyword>
<keyword evidence="4" id="KW-1185">Reference proteome</keyword>
<comment type="caution">
    <text evidence="3">The sequence shown here is derived from an EMBL/GenBank/DDBJ whole genome shotgun (WGS) entry which is preliminary data.</text>
</comment>
<protein>
    <submittedName>
        <fullName evidence="3">Uncharacterized protein</fullName>
    </submittedName>
</protein>
<dbReference type="EMBL" id="JAVDYB010000001">
    <property type="protein sequence ID" value="MDR7279246.1"/>
    <property type="molecule type" value="Genomic_DNA"/>
</dbReference>
<organism evidence="3 4">
    <name type="scientific">Catenuloplanes atrovinosus</name>
    <dbReference type="NCBI Taxonomy" id="137266"/>
    <lineage>
        <taxon>Bacteria</taxon>
        <taxon>Bacillati</taxon>
        <taxon>Actinomycetota</taxon>
        <taxon>Actinomycetes</taxon>
        <taxon>Micromonosporales</taxon>
        <taxon>Micromonosporaceae</taxon>
        <taxon>Catenuloplanes</taxon>
    </lineage>
</organism>
<dbReference type="Proteomes" id="UP001183643">
    <property type="component" value="Unassembled WGS sequence"/>
</dbReference>
<feature type="transmembrane region" description="Helical" evidence="2">
    <location>
        <begin position="6"/>
        <end position="24"/>
    </location>
</feature>
<reference evidence="3" key="1">
    <citation type="submission" date="2023-07" db="EMBL/GenBank/DDBJ databases">
        <title>Sequencing the genomes of 1000 actinobacteria strains.</title>
        <authorList>
            <person name="Klenk H.-P."/>
        </authorList>
    </citation>
    <scope>NUCLEOTIDE SEQUENCE</scope>
    <source>
        <strain evidence="3">DSM 44707</strain>
    </source>
</reference>
<name>A0AAE3YWM5_9ACTN</name>
<gene>
    <name evidence="3" type="ORF">J2S41_006024</name>
</gene>
<dbReference type="RefSeq" id="WP_310372689.1">
    <property type="nucleotide sequence ID" value="NZ_JAVDYB010000001.1"/>
</dbReference>
<evidence type="ECO:0000313" key="3">
    <source>
        <dbReference type="EMBL" id="MDR7279246.1"/>
    </source>
</evidence>
<proteinExistence type="predicted"/>
<evidence type="ECO:0000256" key="2">
    <source>
        <dbReference type="SAM" id="Phobius"/>
    </source>
</evidence>
<keyword evidence="2" id="KW-1133">Transmembrane helix</keyword>
<accession>A0AAE3YWM5</accession>
<feature type="region of interest" description="Disordered" evidence="1">
    <location>
        <begin position="149"/>
        <end position="177"/>
    </location>
</feature>
<evidence type="ECO:0000313" key="4">
    <source>
        <dbReference type="Proteomes" id="UP001183643"/>
    </source>
</evidence>
<keyword evidence="2" id="KW-0812">Transmembrane</keyword>
<feature type="compositionally biased region" description="Low complexity" evidence="1">
    <location>
        <begin position="167"/>
        <end position="177"/>
    </location>
</feature>